<organism evidence="2 3">
    <name type="scientific">Corynebacterium incognita</name>
    <dbReference type="NCBI Taxonomy" id="2754725"/>
    <lineage>
        <taxon>Bacteria</taxon>
        <taxon>Bacillati</taxon>
        <taxon>Actinomycetota</taxon>
        <taxon>Actinomycetes</taxon>
        <taxon>Mycobacteriales</taxon>
        <taxon>Corynebacteriaceae</taxon>
        <taxon>Corynebacterium</taxon>
    </lineage>
</organism>
<evidence type="ECO:0000259" key="1">
    <source>
        <dbReference type="SMART" id="SM00507"/>
    </source>
</evidence>
<keyword evidence="2" id="KW-0255">Endonuclease</keyword>
<dbReference type="Proteomes" id="UP000515743">
    <property type="component" value="Chromosome"/>
</dbReference>
<gene>
    <name evidence="2" type="ORF">H0194_05820</name>
</gene>
<name>A0A7G7CM19_9CORY</name>
<keyword evidence="2" id="KW-0540">Nuclease</keyword>
<dbReference type="CDD" id="cd00085">
    <property type="entry name" value="HNHc"/>
    <property type="match status" value="1"/>
</dbReference>
<dbReference type="KEGG" id="cik:H0194_05820"/>
<keyword evidence="2" id="KW-0378">Hydrolase</keyword>
<reference evidence="2 3" key="1">
    <citation type="submission" date="2020-07" db="EMBL/GenBank/DDBJ databases">
        <title>Complete genome and description of Corynebacterium incognita strain Marseille-Q3630 sp. nov.</title>
        <authorList>
            <person name="Boxberger M."/>
        </authorList>
    </citation>
    <scope>NUCLEOTIDE SEQUENCE [LARGE SCALE GENOMIC DNA]</scope>
    <source>
        <strain evidence="2 3">Marseille-Q3630</strain>
    </source>
</reference>
<dbReference type="SMART" id="SM00507">
    <property type="entry name" value="HNHc"/>
    <property type="match status" value="1"/>
</dbReference>
<dbReference type="AlphaFoldDB" id="A0A7G7CM19"/>
<dbReference type="EMBL" id="CP059404">
    <property type="protein sequence ID" value="QNE88635.1"/>
    <property type="molecule type" value="Genomic_DNA"/>
</dbReference>
<sequence length="383" mass="42966">MINYYAPNNPLNPVTVAYAELRRAEFQFWMDNLPHPEDDFDVCCTTLAVATGHSPRKVSAIIMALFRLRQLPQLAEFQDFLLLDLDRLITIDQTLAKLGTPKKELLDQMDRQLVSFLTPTKPNQILPSRAMIRNKLKELLRGHIEPEEAPKPRYFCDVWGNSATLSLELDVATAALVDKHIEDTANANKLSRAEAMIQLLTGNAKPPARVVLHTFKAVDVEGAPTVIPGFGVADEMAFTHTRKLDTFPVARGYRTPPVMEAFIEGRDGTCRWPGCERPAHRCQKDHRINYADGGATHPDNLFSLCQHHHNIKTDGRAHYLADPVTGDVVWLFEDGTWAATEPTGPMAPKNKRWVQTVAAKINQRNEVAKKEPAPKGELQDIPF</sequence>
<dbReference type="RefSeq" id="WP_185175025.1">
    <property type="nucleotide sequence ID" value="NZ_CP059404.1"/>
</dbReference>
<protein>
    <submittedName>
        <fullName evidence="2">HNH endonuclease</fullName>
    </submittedName>
</protein>
<feature type="domain" description="HNH nuclease" evidence="1">
    <location>
        <begin position="258"/>
        <end position="310"/>
    </location>
</feature>
<dbReference type="InterPro" id="IPR003615">
    <property type="entry name" value="HNH_nuc"/>
</dbReference>
<dbReference type="GO" id="GO:0004519">
    <property type="term" value="F:endonuclease activity"/>
    <property type="evidence" value="ECO:0007669"/>
    <property type="project" value="UniProtKB-KW"/>
</dbReference>
<keyword evidence="3" id="KW-1185">Reference proteome</keyword>
<dbReference type="Gene3D" id="1.10.30.50">
    <property type="match status" value="1"/>
</dbReference>
<proteinExistence type="predicted"/>
<evidence type="ECO:0000313" key="3">
    <source>
        <dbReference type="Proteomes" id="UP000515743"/>
    </source>
</evidence>
<evidence type="ECO:0000313" key="2">
    <source>
        <dbReference type="EMBL" id="QNE88635.1"/>
    </source>
</evidence>
<accession>A0A7G7CM19</accession>